<dbReference type="KEGG" id="vg:11107162"/>
<keyword evidence="3" id="KW-1185">Reference proteome</keyword>
<organism evidence="2 3">
    <name type="scientific">Yokapox virus</name>
    <dbReference type="NCBI Taxonomy" id="1076255"/>
    <lineage>
        <taxon>Viruses</taxon>
        <taxon>Varidnaviria</taxon>
        <taxon>Bamfordvirae</taxon>
        <taxon>Nucleocytoviricota</taxon>
        <taxon>Pokkesviricetes</taxon>
        <taxon>Chitovirales</taxon>
        <taxon>Poxviridae</taxon>
        <taxon>Chordopoxvirinae</taxon>
        <taxon>Centapoxvirus</taxon>
        <taxon>Centapoxvirus yokapox</taxon>
    </lineage>
</organism>
<feature type="transmembrane region" description="Helical" evidence="1">
    <location>
        <begin position="156"/>
        <end position="175"/>
    </location>
</feature>
<evidence type="ECO:0000313" key="3">
    <source>
        <dbReference type="Proteomes" id="UP000164653"/>
    </source>
</evidence>
<dbReference type="GeneID" id="11107162"/>
<protein>
    <submittedName>
        <fullName evidence="2">Apoptosis inhibitor</fullName>
    </submittedName>
</protein>
<accession>G3EI97</accession>
<dbReference type="Pfam" id="PF11099">
    <property type="entry name" value="M11L"/>
    <property type="match status" value="1"/>
</dbReference>
<dbReference type="InterPro" id="IPR036834">
    <property type="entry name" value="Bcl-2-like_sf"/>
</dbReference>
<reference evidence="2 3" key="1">
    <citation type="journal article" date="2011" name="J. Virol.">
        <title>The genome of yoka poxvirus.</title>
        <authorList>
            <person name="Zhao G."/>
            <person name="Droit L."/>
            <person name="Tesh R.B."/>
            <person name="Popov V.L."/>
            <person name="Little N.S."/>
            <person name="Upton C."/>
            <person name="Virgin H.W."/>
            <person name="Wang D."/>
        </authorList>
    </citation>
    <scope>NUCLEOTIDE SEQUENCE [LARGE SCALE GENOMIC DNA]</scope>
    <source>
        <strain evidence="2">DakArB 4268</strain>
    </source>
</reference>
<keyword evidence="1" id="KW-0472">Membrane</keyword>
<dbReference type="GO" id="GO:0033668">
    <property type="term" value="P:symbiont-mediated suppression of host apoptosis"/>
    <property type="evidence" value="ECO:0007669"/>
    <property type="project" value="InterPro"/>
</dbReference>
<name>G3EI97_9POXV</name>
<keyword evidence="1" id="KW-1133">Transmembrane helix</keyword>
<keyword evidence="1" id="KW-0812">Transmembrane</keyword>
<evidence type="ECO:0000313" key="2">
    <source>
        <dbReference type="EMBL" id="AEN03608.1"/>
    </source>
</evidence>
<dbReference type="RefSeq" id="YP_004821372.1">
    <property type="nucleotide sequence ID" value="NC_015960.1"/>
</dbReference>
<dbReference type="Gene3D" id="1.10.437.10">
    <property type="entry name" value="Blc2-like"/>
    <property type="match status" value="1"/>
</dbReference>
<gene>
    <name evidence="2" type="ORF">YKV019c</name>
</gene>
<dbReference type="OrthoDB" id="34806at10239"/>
<dbReference type="InterPro" id="IPR021119">
    <property type="entry name" value="Poxvirus_F1/C10"/>
</dbReference>
<evidence type="ECO:0000256" key="1">
    <source>
        <dbReference type="SAM" id="Phobius"/>
    </source>
</evidence>
<sequence length="178" mass="20470">MIKDDKKYITNKIMTDSKITLDKIDLSNAIKYYINKRVLDSEYALLTSSSKEFLKVITKKCNKISTDYRLDICNYIDPNRISIDELVNEVVKNITINKNSIGIRLASISLVSNICSKWGQCVTTQELVCKMTDVIADSKQFTKYIKLYKYYNTKNNYIIGSILVIGGIIITFKVFNFL</sequence>
<dbReference type="EMBL" id="HQ849551">
    <property type="protein sequence ID" value="AEN03608.1"/>
    <property type="molecule type" value="Genomic_DNA"/>
</dbReference>
<dbReference type="Proteomes" id="UP000164653">
    <property type="component" value="Segment"/>
</dbReference>
<proteinExistence type="predicted"/>